<accession>F0QZA4</accession>
<keyword evidence="1" id="KW-0472">Membrane</keyword>
<dbReference type="Proteomes" id="UP000007486">
    <property type="component" value="Chromosome"/>
</dbReference>
<feature type="transmembrane region" description="Helical" evidence="1">
    <location>
        <begin position="6"/>
        <end position="26"/>
    </location>
</feature>
<evidence type="ECO:0000259" key="2">
    <source>
        <dbReference type="Pfam" id="PF19762"/>
    </source>
</evidence>
<feature type="domain" description="DUF6249" evidence="2">
    <location>
        <begin position="6"/>
        <end position="111"/>
    </location>
</feature>
<protein>
    <recommendedName>
        <fullName evidence="2">DUF6249 domain-containing protein</fullName>
    </recommendedName>
</protein>
<dbReference type="InterPro" id="IPR046216">
    <property type="entry name" value="DUF6249"/>
</dbReference>
<feature type="transmembrane region" description="Helical" evidence="1">
    <location>
        <begin position="59"/>
        <end position="77"/>
    </location>
</feature>
<name>F0QZA4_PHOSB</name>
<gene>
    <name evidence="3" type="ordered locus">Bacsa_2617</name>
</gene>
<dbReference type="HOGENOM" id="CLU_153862_0_0_10"/>
<dbReference type="KEGG" id="bsa:Bacsa_2617"/>
<organism evidence="3 4">
    <name type="scientific">Phocaeicola salanitronis (strain DSM 18170 / JCM 13657 / CCUG 60908 / BL78)</name>
    <name type="common">Bacteroides salanitronis</name>
    <dbReference type="NCBI Taxonomy" id="667015"/>
    <lineage>
        <taxon>Bacteria</taxon>
        <taxon>Pseudomonadati</taxon>
        <taxon>Bacteroidota</taxon>
        <taxon>Bacteroidia</taxon>
        <taxon>Bacteroidales</taxon>
        <taxon>Bacteroidaceae</taxon>
        <taxon>Phocaeicola</taxon>
    </lineage>
</organism>
<keyword evidence="1" id="KW-1133">Transmembrane helix</keyword>
<proteinExistence type="predicted"/>
<evidence type="ECO:0000313" key="3">
    <source>
        <dbReference type="EMBL" id="ADY37151.1"/>
    </source>
</evidence>
<dbReference type="EMBL" id="CP002530">
    <property type="protein sequence ID" value="ADY37151.1"/>
    <property type="molecule type" value="Genomic_DNA"/>
</dbReference>
<dbReference type="RefSeq" id="WP_013618525.1">
    <property type="nucleotide sequence ID" value="NC_015164.1"/>
</dbReference>
<sequence length="121" mass="13180">MEDILVPIGVLAIIFGCIYKLFELFVGRKERIMLIEKLQPEQLSHGVAGHLKFSTYFTTLRTGCLMLGIGLGLVAGYCIDPQTSYESSSIIYAASVLIGGGLGLIAAVLTELKLNKKKEEE</sequence>
<keyword evidence="1" id="KW-0812">Transmembrane</keyword>
<feature type="transmembrane region" description="Helical" evidence="1">
    <location>
        <begin position="89"/>
        <end position="109"/>
    </location>
</feature>
<dbReference type="eggNOG" id="ENOG50339FT">
    <property type="taxonomic scope" value="Bacteria"/>
</dbReference>
<dbReference type="AlphaFoldDB" id="F0QZA4"/>
<dbReference type="Pfam" id="PF19762">
    <property type="entry name" value="DUF6249"/>
    <property type="match status" value="1"/>
</dbReference>
<reference evidence="3 4" key="1">
    <citation type="journal article" date="2011" name="Stand. Genomic Sci.">
        <title>Complete genome sequence of Bacteroides salanitronis type strain (BL78).</title>
        <authorList>
            <person name="Gronow S."/>
            <person name="Held B."/>
            <person name="Lucas S."/>
            <person name="Lapidus A."/>
            <person name="Del Rio T.G."/>
            <person name="Nolan M."/>
            <person name="Tice H."/>
            <person name="Deshpande S."/>
            <person name="Cheng J.F."/>
            <person name="Pitluck S."/>
            <person name="Liolios K."/>
            <person name="Pagani I."/>
            <person name="Ivanova N."/>
            <person name="Mavromatis K."/>
            <person name="Pati A."/>
            <person name="Tapia R."/>
            <person name="Han C."/>
            <person name="Goodwin L."/>
            <person name="Chen A."/>
            <person name="Palaniappan K."/>
            <person name="Land M."/>
            <person name="Hauser L."/>
            <person name="Chang Y.J."/>
            <person name="Jeffries C.D."/>
            <person name="Brambilla E.M."/>
            <person name="Rohde M."/>
            <person name="Goker M."/>
            <person name="Detter J.C."/>
            <person name="Woyke T."/>
            <person name="Bristow J."/>
            <person name="Markowitz V."/>
            <person name="Hugenholtz P."/>
            <person name="Kyrpides N.C."/>
            <person name="Klenk H.P."/>
            <person name="Eisen J.A."/>
        </authorList>
    </citation>
    <scope>NUCLEOTIDE SEQUENCE [LARGE SCALE GENOMIC DNA]</scope>
    <source>
        <strain evidence="3 4">DSM 18170</strain>
    </source>
</reference>
<dbReference type="OrthoDB" id="1050129at2"/>
<evidence type="ECO:0000313" key="4">
    <source>
        <dbReference type="Proteomes" id="UP000007486"/>
    </source>
</evidence>
<keyword evidence="4" id="KW-1185">Reference proteome</keyword>
<evidence type="ECO:0000256" key="1">
    <source>
        <dbReference type="SAM" id="Phobius"/>
    </source>
</evidence>